<dbReference type="Pfam" id="PF03392">
    <property type="entry name" value="OS-D"/>
    <property type="match status" value="1"/>
</dbReference>
<feature type="chain" id="PRO_5014117579" evidence="1">
    <location>
        <begin position="20"/>
        <end position="127"/>
    </location>
</feature>
<dbReference type="Gene3D" id="1.10.2080.10">
    <property type="entry name" value="Insect odorant-binding protein A10/Ejaculatory bulb-specific protein 3"/>
    <property type="match status" value="1"/>
</dbReference>
<dbReference type="InterPro" id="IPR005055">
    <property type="entry name" value="A10/PebIII"/>
</dbReference>
<feature type="signal peptide" evidence="1">
    <location>
        <begin position="1"/>
        <end position="19"/>
    </location>
</feature>
<dbReference type="SUPFAM" id="SSF100910">
    <property type="entry name" value="Chemosensory protein Csp2"/>
    <property type="match status" value="1"/>
</dbReference>
<evidence type="ECO:0000256" key="1">
    <source>
        <dbReference type="SAM" id="SignalP"/>
    </source>
</evidence>
<name>A0A2H4ZB52_ANOCN</name>
<dbReference type="EMBL" id="MF975419">
    <property type="protein sequence ID" value="AUF72995.1"/>
    <property type="molecule type" value="mRNA"/>
</dbReference>
<dbReference type="PANTHER" id="PTHR11257:SF12">
    <property type="entry name" value="EJACULATORY BULB-SPECIFIC PROTEIN 3-RELATED"/>
    <property type="match status" value="1"/>
</dbReference>
<protein>
    <submittedName>
        <fullName evidence="2">Chemosensory protein</fullName>
    </submittedName>
</protein>
<reference evidence="2" key="1">
    <citation type="journal article" date="2017" name="Sci. Rep.">
        <title>Antennal transcriptome analysis and expression profiles of olfactory genes in Anoplophora chinensis.</title>
        <authorList>
            <person name="Wang J."/>
            <person name="Hu P."/>
            <person name="Gao P."/>
            <person name="Tao J."/>
            <person name="Luo Y."/>
        </authorList>
    </citation>
    <scope>NUCLEOTIDE SEQUENCE</scope>
</reference>
<sequence>MKILCLSVVIVLLSGYANTQKFTDKYDNVNLDQILRNDRLLINYVNCLLDKGRCTADGLELKKAVPNALQNGCNMCSEKQRNGATKVIRYLIDNKRAWWNELEQKYDPQGNYRRQYEEEGKRYGVHL</sequence>
<accession>A0A2H4ZB52</accession>
<organism evidence="2">
    <name type="scientific">Anoplophora chinensis</name>
    <name type="common">Citrus longhorn beetle</name>
    <dbReference type="NCBI Taxonomy" id="217632"/>
    <lineage>
        <taxon>Eukaryota</taxon>
        <taxon>Metazoa</taxon>
        <taxon>Ecdysozoa</taxon>
        <taxon>Arthropoda</taxon>
        <taxon>Hexapoda</taxon>
        <taxon>Insecta</taxon>
        <taxon>Pterygota</taxon>
        <taxon>Neoptera</taxon>
        <taxon>Endopterygota</taxon>
        <taxon>Coleoptera</taxon>
        <taxon>Polyphaga</taxon>
        <taxon>Cucujiformia</taxon>
        <taxon>Chrysomeloidea</taxon>
        <taxon>Cerambycidae</taxon>
        <taxon>Lamiinae</taxon>
        <taxon>Lamiini</taxon>
        <taxon>Anoplophora</taxon>
    </lineage>
</organism>
<dbReference type="InterPro" id="IPR036682">
    <property type="entry name" value="OS_D_A10/PebIII_sf"/>
</dbReference>
<proteinExistence type="evidence at transcript level"/>
<evidence type="ECO:0000313" key="2">
    <source>
        <dbReference type="EMBL" id="AUF72995.1"/>
    </source>
</evidence>
<keyword evidence="1" id="KW-0732">Signal</keyword>
<dbReference type="PANTHER" id="PTHR11257">
    <property type="entry name" value="CHEMOSENSORY PROTEIN-RELATED"/>
    <property type="match status" value="1"/>
</dbReference>
<dbReference type="AlphaFoldDB" id="A0A2H4ZB52"/>